<dbReference type="PROSITE" id="PS51760">
    <property type="entry name" value="GH10_2"/>
    <property type="match status" value="1"/>
</dbReference>
<dbReference type="GO" id="GO:0031176">
    <property type="term" value="F:endo-1,4-beta-xylanase activity"/>
    <property type="evidence" value="ECO:0007669"/>
    <property type="project" value="UniProtKB-ARBA"/>
</dbReference>
<protein>
    <recommendedName>
        <fullName evidence="8">GH10 domain-containing protein</fullName>
    </recommendedName>
</protein>
<keyword evidence="3" id="KW-0378">Hydrolase</keyword>
<comment type="caution">
    <text evidence="9">The sequence shown here is derived from an EMBL/GenBank/DDBJ whole genome shotgun (WGS) entry which is preliminary data.</text>
</comment>
<evidence type="ECO:0000256" key="5">
    <source>
        <dbReference type="ARBA" id="ARBA00023295"/>
    </source>
</evidence>
<dbReference type="SUPFAM" id="SSF51445">
    <property type="entry name" value="(Trans)glycosidases"/>
    <property type="match status" value="1"/>
</dbReference>
<gene>
    <name evidence="9" type="ORF">TIFTF001_007178</name>
</gene>
<proteinExistence type="inferred from homology"/>
<evidence type="ECO:0000313" key="10">
    <source>
        <dbReference type="Proteomes" id="UP001187192"/>
    </source>
</evidence>
<evidence type="ECO:0000259" key="8">
    <source>
        <dbReference type="PROSITE" id="PS51760"/>
    </source>
</evidence>
<evidence type="ECO:0000256" key="4">
    <source>
        <dbReference type="ARBA" id="ARBA00023277"/>
    </source>
</evidence>
<dbReference type="SUPFAM" id="SSF49785">
    <property type="entry name" value="Galactose-binding domain-like"/>
    <property type="match status" value="1"/>
</dbReference>
<keyword evidence="5" id="KW-0326">Glycosidase</keyword>
<organism evidence="9 10">
    <name type="scientific">Ficus carica</name>
    <name type="common">Common fig</name>
    <dbReference type="NCBI Taxonomy" id="3494"/>
    <lineage>
        <taxon>Eukaryota</taxon>
        <taxon>Viridiplantae</taxon>
        <taxon>Streptophyta</taxon>
        <taxon>Embryophyta</taxon>
        <taxon>Tracheophyta</taxon>
        <taxon>Spermatophyta</taxon>
        <taxon>Magnoliopsida</taxon>
        <taxon>eudicotyledons</taxon>
        <taxon>Gunneridae</taxon>
        <taxon>Pentapetalae</taxon>
        <taxon>rosids</taxon>
        <taxon>fabids</taxon>
        <taxon>Rosales</taxon>
        <taxon>Moraceae</taxon>
        <taxon>Ficeae</taxon>
        <taxon>Ficus</taxon>
    </lineage>
</organism>
<keyword evidence="4" id="KW-0119">Carbohydrate metabolism</keyword>
<dbReference type="AlphaFoldDB" id="A0AA88D1Q3"/>
<dbReference type="EMBL" id="BTGU01000007">
    <property type="protein sequence ID" value="GMN37902.1"/>
    <property type="molecule type" value="Genomic_DNA"/>
</dbReference>
<keyword evidence="6" id="KW-0624">Polysaccharide degradation</keyword>
<dbReference type="PANTHER" id="PTHR31490:SF2">
    <property type="entry name" value="GLYCOSYL HYDROLASE FAMILY 10 PROTEIN"/>
    <property type="match status" value="1"/>
</dbReference>
<accession>A0AA88D1Q3</accession>
<keyword evidence="10" id="KW-1185">Reference proteome</keyword>
<dbReference type="Gene3D" id="3.20.20.80">
    <property type="entry name" value="Glycosidases"/>
    <property type="match status" value="1"/>
</dbReference>
<dbReference type="GO" id="GO:0000272">
    <property type="term" value="P:polysaccharide catabolic process"/>
    <property type="evidence" value="ECO:0007669"/>
    <property type="project" value="UniProtKB-KW"/>
</dbReference>
<reference evidence="9" key="1">
    <citation type="submission" date="2023-07" db="EMBL/GenBank/DDBJ databases">
        <title>draft genome sequence of fig (Ficus carica).</title>
        <authorList>
            <person name="Takahashi T."/>
            <person name="Nishimura K."/>
        </authorList>
    </citation>
    <scope>NUCLEOTIDE SEQUENCE</scope>
</reference>
<evidence type="ECO:0000256" key="2">
    <source>
        <dbReference type="ARBA" id="ARBA00022737"/>
    </source>
</evidence>
<dbReference type="InterPro" id="IPR003305">
    <property type="entry name" value="CenC_carb-bd"/>
</dbReference>
<dbReference type="PANTHER" id="PTHR31490">
    <property type="entry name" value="GLYCOSYL HYDROLASE"/>
    <property type="match status" value="1"/>
</dbReference>
<dbReference type="SMART" id="SM00633">
    <property type="entry name" value="Glyco_10"/>
    <property type="match status" value="1"/>
</dbReference>
<sequence>MAQCLEKPQKPQYGGGIVVNPDLNEGLKGWSTFGDAKIQHRESQGNKFIVVHSRNQPHDSLSQKLYLQKDNIYTFSAWIQVNKGNQVPVTATFKTGGGFKHAGTVVAESNCWSFLKGGLTVDNSGPAELYFESKNTSIEIWVDSISLQPFTQNQWKSHQHQSIQKVRKSNVRIKVVDSQGKPLPNATLSLKPNSPSFPFGSAINANILTNKAYENWFASRSFTVTTFENEMKWYTTEATQGKEDYSLVDAMLALAKRHAVSVRGHNVFWDDPQYQPHWLPSLTEPQLSAAALKRLNSVVPRYRGQLAGWDVVNENLHNGFFEGKLGNNASAAFYGWAFKADSETTMFMNDYNTIENPEDAKATPRMYLQKLKEIQGFPGNSNGKMGIGLEAHFDTPNLGYVRSAIDALAATGLPIWITELDVKMSPNQAVYLEQLLREFHSHPAIKGIVIWSAWKPQGCWQMCLTDNNFKNLPTGDVVDKLLNEWGFSRKHVITGRADASGFYETSLFHGDYELNIAHPEVKSSSFSQSLNVVATQKRSTPMIIQVHA</sequence>
<evidence type="ECO:0000313" key="9">
    <source>
        <dbReference type="EMBL" id="GMN37902.1"/>
    </source>
</evidence>
<evidence type="ECO:0000256" key="1">
    <source>
        <dbReference type="ARBA" id="ARBA00007495"/>
    </source>
</evidence>
<name>A0AA88D1Q3_FICCA</name>
<dbReference type="InterPro" id="IPR044846">
    <property type="entry name" value="GH10"/>
</dbReference>
<dbReference type="InterPro" id="IPR001000">
    <property type="entry name" value="GH10_dom"/>
</dbReference>
<dbReference type="Pfam" id="PF02018">
    <property type="entry name" value="CBM_4_9"/>
    <property type="match status" value="1"/>
</dbReference>
<dbReference type="Pfam" id="PF00331">
    <property type="entry name" value="Glyco_hydro_10"/>
    <property type="match status" value="1"/>
</dbReference>
<evidence type="ECO:0000256" key="6">
    <source>
        <dbReference type="ARBA" id="ARBA00023326"/>
    </source>
</evidence>
<evidence type="ECO:0000256" key="3">
    <source>
        <dbReference type="ARBA" id="ARBA00022801"/>
    </source>
</evidence>
<dbReference type="Gene3D" id="2.60.120.260">
    <property type="entry name" value="Galactose-binding domain-like"/>
    <property type="match status" value="1"/>
</dbReference>
<dbReference type="InterPro" id="IPR017853">
    <property type="entry name" value="GH"/>
</dbReference>
<evidence type="ECO:0000256" key="7">
    <source>
        <dbReference type="PROSITE-ProRule" id="PRU10061"/>
    </source>
</evidence>
<keyword evidence="2" id="KW-0677">Repeat</keyword>
<feature type="active site" description="Nucleophile" evidence="7">
    <location>
        <position position="419"/>
    </location>
</feature>
<dbReference type="InterPro" id="IPR008979">
    <property type="entry name" value="Galactose-bd-like_sf"/>
</dbReference>
<dbReference type="InterPro" id="IPR031158">
    <property type="entry name" value="GH10_AS"/>
</dbReference>
<dbReference type="Proteomes" id="UP001187192">
    <property type="component" value="Unassembled WGS sequence"/>
</dbReference>
<dbReference type="PROSITE" id="PS00591">
    <property type="entry name" value="GH10_1"/>
    <property type="match status" value="1"/>
</dbReference>
<feature type="domain" description="GH10" evidence="8">
    <location>
        <begin position="191"/>
        <end position="481"/>
    </location>
</feature>
<comment type="similarity">
    <text evidence="1">Belongs to the glycosyl hydrolase 10 (cellulase F) family.</text>
</comment>